<comment type="similarity">
    <text evidence="9">Belongs to the radical SAM superfamily. Lipoyl synthase family.</text>
</comment>
<keyword evidence="6 9" id="KW-0408">Iron</keyword>
<dbReference type="SFLD" id="SFLDS00029">
    <property type="entry name" value="Radical_SAM"/>
    <property type="match status" value="1"/>
</dbReference>
<comment type="pathway">
    <text evidence="9">Protein modification; protein lipoylation via endogenous pathway; protein N(6)-(lipoyl)lysine from octanoyl-[acyl-carrier-protein]: step 2/2.</text>
</comment>
<dbReference type="CDD" id="cd01335">
    <property type="entry name" value="Radical_SAM"/>
    <property type="match status" value="1"/>
</dbReference>
<evidence type="ECO:0000256" key="3">
    <source>
        <dbReference type="ARBA" id="ARBA00022679"/>
    </source>
</evidence>
<dbReference type="GO" id="GO:0051539">
    <property type="term" value="F:4 iron, 4 sulfur cluster binding"/>
    <property type="evidence" value="ECO:0007669"/>
    <property type="project" value="UniProtKB-UniRule"/>
</dbReference>
<feature type="binding site" evidence="9">
    <location>
        <position position="66"/>
    </location>
    <ligand>
        <name>[4Fe-4S] cluster</name>
        <dbReference type="ChEBI" id="CHEBI:49883"/>
        <label>1</label>
    </ligand>
</feature>
<evidence type="ECO:0000256" key="2">
    <source>
        <dbReference type="ARBA" id="ARBA00022490"/>
    </source>
</evidence>
<dbReference type="PANTHER" id="PTHR10949">
    <property type="entry name" value="LIPOYL SYNTHASE"/>
    <property type="match status" value="1"/>
</dbReference>
<evidence type="ECO:0000256" key="5">
    <source>
        <dbReference type="ARBA" id="ARBA00022723"/>
    </source>
</evidence>
<gene>
    <name evidence="9 12" type="primary">lipA</name>
    <name evidence="12" type="ORF">COY37_06100</name>
</gene>
<evidence type="ECO:0000313" key="12">
    <source>
        <dbReference type="EMBL" id="PIZ38497.1"/>
    </source>
</evidence>
<comment type="subcellular location">
    <subcellularLocation>
        <location evidence="9">Cytoplasm</location>
    </subcellularLocation>
</comment>
<organism evidence="12 13">
    <name type="scientific">Candidatus Aquicultor secundus</name>
    <dbReference type="NCBI Taxonomy" id="1973895"/>
    <lineage>
        <taxon>Bacteria</taxon>
        <taxon>Bacillati</taxon>
        <taxon>Actinomycetota</taxon>
        <taxon>Candidatus Aquicultoria</taxon>
        <taxon>Candidatus Aquicultorales</taxon>
        <taxon>Candidatus Aquicultoraceae</taxon>
        <taxon>Candidatus Aquicultor</taxon>
    </lineage>
</organism>
<name>A0A2M7T7P9_9ACTN</name>
<dbReference type="GO" id="GO:0005737">
    <property type="term" value="C:cytoplasm"/>
    <property type="evidence" value="ECO:0007669"/>
    <property type="project" value="UniProtKB-SubCell"/>
</dbReference>
<dbReference type="NCBIfam" id="NF004019">
    <property type="entry name" value="PRK05481.1"/>
    <property type="match status" value="1"/>
</dbReference>
<dbReference type="EMBL" id="PFNG01000146">
    <property type="protein sequence ID" value="PIZ38497.1"/>
    <property type="molecule type" value="Genomic_DNA"/>
</dbReference>
<dbReference type="NCBIfam" id="NF009544">
    <property type="entry name" value="PRK12928.1"/>
    <property type="match status" value="1"/>
</dbReference>
<keyword evidence="3 9" id="KW-0808">Transferase</keyword>
<dbReference type="Gene3D" id="3.20.20.70">
    <property type="entry name" value="Aldolase class I"/>
    <property type="match status" value="1"/>
</dbReference>
<evidence type="ECO:0000256" key="9">
    <source>
        <dbReference type="HAMAP-Rule" id="MF_00206"/>
    </source>
</evidence>
<evidence type="ECO:0000256" key="10">
    <source>
        <dbReference type="SAM" id="MobiDB-lite"/>
    </source>
</evidence>
<keyword evidence="4 9" id="KW-0949">S-adenosyl-L-methionine</keyword>
<dbReference type="HAMAP" id="MF_00206">
    <property type="entry name" value="Lipoyl_synth"/>
    <property type="match status" value="1"/>
</dbReference>
<dbReference type="InterPro" id="IPR003698">
    <property type="entry name" value="Lipoyl_synth"/>
</dbReference>
<reference evidence="13" key="1">
    <citation type="submission" date="2017-09" db="EMBL/GenBank/DDBJ databases">
        <title>Depth-based differentiation of microbial function through sediment-hosted aquifers and enrichment of novel symbionts in the deep terrestrial subsurface.</title>
        <authorList>
            <person name="Probst A.J."/>
            <person name="Ladd B."/>
            <person name="Jarett J.K."/>
            <person name="Geller-Mcgrath D.E."/>
            <person name="Sieber C.M.K."/>
            <person name="Emerson J.B."/>
            <person name="Anantharaman K."/>
            <person name="Thomas B.C."/>
            <person name="Malmstrom R."/>
            <person name="Stieglmeier M."/>
            <person name="Klingl A."/>
            <person name="Woyke T."/>
            <person name="Ryan C.M."/>
            <person name="Banfield J.F."/>
        </authorList>
    </citation>
    <scope>NUCLEOTIDE SEQUENCE [LARGE SCALE GENOMIC DNA]</scope>
</reference>
<dbReference type="SUPFAM" id="SSF102114">
    <property type="entry name" value="Radical SAM enzymes"/>
    <property type="match status" value="1"/>
</dbReference>
<sequence>MPDSYKPILELNSDSNSRSQRYERKPLHLRIRVSQGPNYRAVKHILRGLKLNTVCEEAGCPNIYECFEAKTATFLILGDICTRNCRFCLVGGGKPLPPDPDEPLNVAKAIATLGLNYAVITSVTRDDLPDGGAAIFAEVIRETRNLNADCGIEVLIPDFGGNWQALQAVVDAGPDILNHNIETVPRLYPAVRAAARYERSLSLLKVAKERGFKGHTKSGIMVGLGEEKDELIEALADLRHHGCDIVTIGQYLAPSTSHFPIARYYEPAEFEELEAIGKGMGFSHIESGPLVRSSYHAREQLGKTK</sequence>
<dbReference type="Pfam" id="PF16881">
    <property type="entry name" value="LIAS_N"/>
    <property type="match status" value="1"/>
</dbReference>
<dbReference type="PROSITE" id="PS51918">
    <property type="entry name" value="RADICAL_SAM"/>
    <property type="match status" value="1"/>
</dbReference>
<comment type="function">
    <text evidence="9">Catalyzes the radical-mediated insertion of two sulfur atoms into the C-6 and C-8 positions of the octanoyl moiety bound to the lipoyl domains of lipoate-dependent enzymes, thereby converting the octanoylated domains into lipoylated derivatives.</text>
</comment>
<dbReference type="GO" id="GO:0016992">
    <property type="term" value="F:lipoate synthase activity"/>
    <property type="evidence" value="ECO:0007669"/>
    <property type="project" value="UniProtKB-UniRule"/>
</dbReference>
<keyword evidence="1 9" id="KW-0004">4Fe-4S</keyword>
<evidence type="ECO:0000256" key="6">
    <source>
        <dbReference type="ARBA" id="ARBA00023004"/>
    </source>
</evidence>
<dbReference type="InterPro" id="IPR007197">
    <property type="entry name" value="rSAM"/>
</dbReference>
<feature type="domain" description="Radical SAM core" evidence="11">
    <location>
        <begin position="67"/>
        <end position="283"/>
    </location>
</feature>
<comment type="catalytic activity">
    <reaction evidence="8 9">
        <text>[[Fe-S] cluster scaffold protein carrying a second [4Fe-4S](2+) cluster] + N(6)-octanoyl-L-lysyl-[protein] + 2 oxidized [2Fe-2S]-[ferredoxin] + 2 S-adenosyl-L-methionine + 4 H(+) = [[Fe-S] cluster scaffold protein] + N(6)-[(R)-dihydrolipoyl]-L-lysyl-[protein] + 4 Fe(3+) + 2 hydrogen sulfide + 2 5'-deoxyadenosine + 2 L-methionine + 2 reduced [2Fe-2S]-[ferredoxin]</text>
        <dbReference type="Rhea" id="RHEA:16585"/>
        <dbReference type="Rhea" id="RHEA-COMP:9928"/>
        <dbReference type="Rhea" id="RHEA-COMP:10000"/>
        <dbReference type="Rhea" id="RHEA-COMP:10001"/>
        <dbReference type="Rhea" id="RHEA-COMP:10475"/>
        <dbReference type="Rhea" id="RHEA-COMP:14568"/>
        <dbReference type="Rhea" id="RHEA-COMP:14569"/>
        <dbReference type="ChEBI" id="CHEBI:15378"/>
        <dbReference type="ChEBI" id="CHEBI:17319"/>
        <dbReference type="ChEBI" id="CHEBI:29034"/>
        <dbReference type="ChEBI" id="CHEBI:29919"/>
        <dbReference type="ChEBI" id="CHEBI:33722"/>
        <dbReference type="ChEBI" id="CHEBI:33737"/>
        <dbReference type="ChEBI" id="CHEBI:33738"/>
        <dbReference type="ChEBI" id="CHEBI:57844"/>
        <dbReference type="ChEBI" id="CHEBI:59789"/>
        <dbReference type="ChEBI" id="CHEBI:78809"/>
        <dbReference type="ChEBI" id="CHEBI:83100"/>
        <dbReference type="EC" id="2.8.1.8"/>
    </reaction>
</comment>
<dbReference type="Proteomes" id="UP000230956">
    <property type="component" value="Unassembled WGS sequence"/>
</dbReference>
<dbReference type="SMART" id="SM00729">
    <property type="entry name" value="Elp3"/>
    <property type="match status" value="1"/>
</dbReference>
<dbReference type="Pfam" id="PF04055">
    <property type="entry name" value="Radical_SAM"/>
    <property type="match status" value="1"/>
</dbReference>
<evidence type="ECO:0000256" key="8">
    <source>
        <dbReference type="ARBA" id="ARBA00047326"/>
    </source>
</evidence>
<dbReference type="InterPro" id="IPR013785">
    <property type="entry name" value="Aldolase_TIM"/>
</dbReference>
<dbReference type="RefSeq" id="WP_286678157.1">
    <property type="nucleotide sequence ID" value="NZ_MNXI01000064.1"/>
</dbReference>
<evidence type="ECO:0000256" key="4">
    <source>
        <dbReference type="ARBA" id="ARBA00022691"/>
    </source>
</evidence>
<evidence type="ECO:0000259" key="11">
    <source>
        <dbReference type="PROSITE" id="PS51918"/>
    </source>
</evidence>
<dbReference type="GO" id="GO:0009249">
    <property type="term" value="P:protein lipoylation"/>
    <property type="evidence" value="ECO:0007669"/>
    <property type="project" value="UniProtKB-UniRule"/>
</dbReference>
<comment type="caution">
    <text evidence="12">The sequence shown here is derived from an EMBL/GenBank/DDBJ whole genome shotgun (WGS) entry which is preliminary data.</text>
</comment>
<feature type="binding site" evidence="9">
    <location>
        <position position="55"/>
    </location>
    <ligand>
        <name>[4Fe-4S] cluster</name>
        <dbReference type="ChEBI" id="CHEBI:49883"/>
        <label>1</label>
    </ligand>
</feature>
<dbReference type="AlphaFoldDB" id="A0A2M7T7P9"/>
<accession>A0A2M7T7P9</accession>
<feature type="binding site" evidence="9">
    <location>
        <position position="60"/>
    </location>
    <ligand>
        <name>[4Fe-4S] cluster</name>
        <dbReference type="ChEBI" id="CHEBI:49883"/>
        <label>1</label>
    </ligand>
</feature>
<dbReference type="NCBIfam" id="TIGR00510">
    <property type="entry name" value="lipA"/>
    <property type="match status" value="1"/>
</dbReference>
<dbReference type="InterPro" id="IPR058240">
    <property type="entry name" value="rSAM_sf"/>
</dbReference>
<dbReference type="UniPathway" id="UPA00538">
    <property type="reaction ID" value="UER00593"/>
</dbReference>
<dbReference type="GO" id="GO:0046872">
    <property type="term" value="F:metal ion binding"/>
    <property type="evidence" value="ECO:0007669"/>
    <property type="project" value="UniProtKB-KW"/>
</dbReference>
<dbReference type="FunFam" id="3.20.20.70:FF:000040">
    <property type="entry name" value="Lipoyl synthase"/>
    <property type="match status" value="1"/>
</dbReference>
<keyword evidence="7 9" id="KW-0411">Iron-sulfur</keyword>
<keyword evidence="2 9" id="KW-0963">Cytoplasm</keyword>
<feature type="binding site" evidence="9">
    <location>
        <position position="81"/>
    </location>
    <ligand>
        <name>[4Fe-4S] cluster</name>
        <dbReference type="ChEBI" id="CHEBI:49883"/>
        <label>2</label>
        <note>4Fe-4S-S-AdoMet</note>
    </ligand>
</feature>
<dbReference type="SFLD" id="SFLDF00271">
    <property type="entry name" value="lipoyl_synthase"/>
    <property type="match status" value="1"/>
</dbReference>
<dbReference type="InterPro" id="IPR006638">
    <property type="entry name" value="Elp3/MiaA/NifB-like_rSAM"/>
</dbReference>
<dbReference type="SFLD" id="SFLDG01058">
    <property type="entry name" value="lipoyl_synthase_like"/>
    <property type="match status" value="1"/>
</dbReference>
<keyword evidence="5 9" id="KW-0479">Metal-binding</keyword>
<feature type="binding site" evidence="9">
    <location>
        <position position="88"/>
    </location>
    <ligand>
        <name>[4Fe-4S] cluster</name>
        <dbReference type="ChEBI" id="CHEBI:49883"/>
        <label>2</label>
        <note>4Fe-4S-S-AdoMet</note>
    </ligand>
</feature>
<protein>
    <recommendedName>
        <fullName evidence="9">Lipoyl synthase</fullName>
        <ecNumber evidence="9">2.8.1.8</ecNumber>
    </recommendedName>
    <alternativeName>
        <fullName evidence="9">Lip-syn</fullName>
        <shortName evidence="9">LS</shortName>
    </alternativeName>
    <alternativeName>
        <fullName evidence="9">Lipoate synthase</fullName>
    </alternativeName>
    <alternativeName>
        <fullName evidence="9">Lipoic acid synthase</fullName>
    </alternativeName>
    <alternativeName>
        <fullName evidence="9">Sulfur insertion protein LipA</fullName>
    </alternativeName>
</protein>
<feature type="binding site" evidence="9">
    <location>
        <position position="294"/>
    </location>
    <ligand>
        <name>[4Fe-4S] cluster</name>
        <dbReference type="ChEBI" id="CHEBI:49883"/>
        <label>1</label>
    </ligand>
</feature>
<dbReference type="EC" id="2.8.1.8" evidence="9"/>
<proteinExistence type="inferred from homology"/>
<feature type="region of interest" description="Disordered" evidence="10">
    <location>
        <begin position="1"/>
        <end position="21"/>
    </location>
</feature>
<evidence type="ECO:0000256" key="7">
    <source>
        <dbReference type="ARBA" id="ARBA00023014"/>
    </source>
</evidence>
<dbReference type="InterPro" id="IPR031691">
    <property type="entry name" value="LIAS_N"/>
</dbReference>
<evidence type="ECO:0000256" key="1">
    <source>
        <dbReference type="ARBA" id="ARBA00022485"/>
    </source>
</evidence>
<feature type="binding site" evidence="9">
    <location>
        <position position="85"/>
    </location>
    <ligand>
        <name>[4Fe-4S] cluster</name>
        <dbReference type="ChEBI" id="CHEBI:49883"/>
        <label>2</label>
        <note>4Fe-4S-S-AdoMet</note>
    </ligand>
</feature>
<dbReference type="PANTHER" id="PTHR10949:SF0">
    <property type="entry name" value="LIPOYL SYNTHASE, MITOCHONDRIAL"/>
    <property type="match status" value="1"/>
</dbReference>
<dbReference type="PIRSF" id="PIRSF005963">
    <property type="entry name" value="Lipoyl_synth"/>
    <property type="match status" value="1"/>
</dbReference>
<evidence type="ECO:0000313" key="13">
    <source>
        <dbReference type="Proteomes" id="UP000230956"/>
    </source>
</evidence>
<comment type="cofactor">
    <cofactor evidence="9">
        <name>[4Fe-4S] cluster</name>
        <dbReference type="ChEBI" id="CHEBI:49883"/>
    </cofactor>
    <text evidence="9">Binds 2 [4Fe-4S] clusters per subunit. One cluster is coordinated with 3 cysteines and an exchangeable S-adenosyl-L-methionine.</text>
</comment>